<feature type="compositionally biased region" description="Polar residues" evidence="5">
    <location>
        <begin position="427"/>
        <end position="442"/>
    </location>
</feature>
<accession>A0ABN8LU23</accession>
<dbReference type="Pfam" id="PF12796">
    <property type="entry name" value="Ank_2"/>
    <property type="match status" value="2"/>
</dbReference>
<feature type="compositionally biased region" description="Basic and acidic residues" evidence="5">
    <location>
        <begin position="709"/>
        <end position="738"/>
    </location>
</feature>
<dbReference type="Gene3D" id="1.25.40.20">
    <property type="entry name" value="Ankyrin repeat-containing domain"/>
    <property type="match status" value="2"/>
</dbReference>
<feature type="compositionally biased region" description="Basic and acidic residues" evidence="5">
    <location>
        <begin position="745"/>
        <end position="758"/>
    </location>
</feature>
<feature type="compositionally biased region" description="Basic and acidic residues" evidence="5">
    <location>
        <begin position="545"/>
        <end position="555"/>
    </location>
</feature>
<protein>
    <recommendedName>
        <fullName evidence="6">cGMP-dependent protein kinase interacting domain-containing protein</fullName>
    </recommendedName>
</protein>
<feature type="compositionally biased region" description="Basic residues" evidence="5">
    <location>
        <begin position="772"/>
        <end position="782"/>
    </location>
</feature>
<feature type="compositionally biased region" description="Polar residues" evidence="5">
    <location>
        <begin position="8"/>
        <end position="18"/>
    </location>
</feature>
<dbReference type="Proteomes" id="UP001159427">
    <property type="component" value="Unassembled WGS sequence"/>
</dbReference>
<feature type="domain" description="cGMP-dependent protein kinase interacting" evidence="6">
    <location>
        <begin position="856"/>
        <end position="929"/>
    </location>
</feature>
<feature type="compositionally biased region" description="Acidic residues" evidence="5">
    <location>
        <begin position="447"/>
        <end position="473"/>
    </location>
</feature>
<feature type="repeat" description="ANK" evidence="4">
    <location>
        <begin position="207"/>
        <end position="239"/>
    </location>
</feature>
<feature type="compositionally biased region" description="Polar residues" evidence="5">
    <location>
        <begin position="531"/>
        <end position="543"/>
    </location>
</feature>
<keyword evidence="8" id="KW-1185">Reference proteome</keyword>
<evidence type="ECO:0000259" key="6">
    <source>
        <dbReference type="Pfam" id="PF15898"/>
    </source>
</evidence>
<feature type="region of interest" description="Disordered" evidence="5">
    <location>
        <begin position="346"/>
        <end position="860"/>
    </location>
</feature>
<dbReference type="PROSITE" id="PS50088">
    <property type="entry name" value="ANK_REPEAT"/>
    <property type="match status" value="4"/>
</dbReference>
<feature type="region of interest" description="Disordered" evidence="5">
    <location>
        <begin position="293"/>
        <end position="327"/>
    </location>
</feature>
<feature type="repeat" description="ANK" evidence="4">
    <location>
        <begin position="82"/>
        <end position="114"/>
    </location>
</feature>
<name>A0ABN8LU23_9CNID</name>
<dbReference type="InterPro" id="IPR031775">
    <property type="entry name" value="PRKG1_interact"/>
</dbReference>
<feature type="repeat" description="ANK" evidence="4">
    <location>
        <begin position="240"/>
        <end position="272"/>
    </location>
</feature>
<dbReference type="PROSITE" id="PS50297">
    <property type="entry name" value="ANK_REP_REGION"/>
    <property type="match status" value="4"/>
</dbReference>
<feature type="compositionally biased region" description="Polar residues" evidence="5">
    <location>
        <begin position="352"/>
        <end position="368"/>
    </location>
</feature>
<feature type="compositionally biased region" description="Polar residues" evidence="5">
    <location>
        <begin position="846"/>
        <end position="856"/>
    </location>
</feature>
<feature type="compositionally biased region" description="Acidic residues" evidence="5">
    <location>
        <begin position="390"/>
        <end position="411"/>
    </location>
</feature>
<sequence>MADPFTGGQASRASNALQKRQESLKRWTKSETALESADRSRKKTKIQFSLGTVFLSAVSSGDVDEVKKLLAKGADINHQNVDGLTALHQACIDESYDLVKFLVDHGARMDVRDNEGWTALHAAASCGSVEIAQYLLDNGADVAAVNNEGELPLDLAEEEDMEDLLTDEIERLGIDVELARSIEERIMLEDAQSWMNGRTIHEIKDKSGATALHVAASKGYLQVISLLLQLGVDINAKDSDGWTPLHAAVHWGQNDACEVLAEHGANFSARNSTGSTPIDMAEPDMVKMLEELKKRQNDKPKINASTTPVIKSNMESGPAPLKRRSSITRIKDQNLFLRDINQERAQMEASREQISPKSKLSRPPSFTESPKEDKENEREKRDGYSKEDSGSESDTEDSSEEDSEEDSEEEEQPSKPSVNSVAPRANVTVNSLPSKPTVNSVKKQPADESEEESEEETGSETEESSEEEEEEEVEPVKPDTRTSATSSTRTPFSRDQTAPASASKPGVGSTSRLLKSPFLDNDKKANPPSSPVSKTESSWTSSLAGREETRDDAKSRLGNYPTRTTASTTSNSTSTTTTSTRGRISSTPSEDARTRTTRAKRVTQRAATSYVGSKREGDDDQEEEEDRKSNDITHRRTGGDDERKDSSGGRSSRDETKSSSTRPSSTTDSLLSRRNRLSGTADDRNELDGRKAGRNKENEEAELPAWKRRLLEREKEKEKEKERERQREREKEKEKDSEMPSYRRSRFDKEKEKEKEEKEKEDDDSSLTAAARLRRARRLKRRGGSDEEETEEVKDTKKNTNLDNDEKGPVSGRRRSQETRHEDTKSSTDRIRSGRTSDSKGPFGTSKANATTITETDPQKLKERLQEAQLELQEYKIKLEKALQAKEELERKYANVDDDLKQLSDLKADNQRLKDENGALIRVISKLSRPPT</sequence>
<evidence type="ECO:0000256" key="2">
    <source>
        <dbReference type="ARBA" id="ARBA00022737"/>
    </source>
</evidence>
<dbReference type="InterPro" id="IPR036770">
    <property type="entry name" value="Ankyrin_rpt-contain_sf"/>
</dbReference>
<dbReference type="InterPro" id="IPR002110">
    <property type="entry name" value="Ankyrin_rpt"/>
</dbReference>
<feature type="compositionally biased region" description="Basic and acidic residues" evidence="5">
    <location>
        <begin position="793"/>
        <end position="808"/>
    </location>
</feature>
<proteinExistence type="inferred from homology"/>
<feature type="compositionally biased region" description="Polar residues" evidence="5">
    <location>
        <begin position="303"/>
        <end position="315"/>
    </location>
</feature>
<keyword evidence="2" id="KW-0677">Repeat</keyword>
<dbReference type="SUPFAM" id="SSF48403">
    <property type="entry name" value="Ankyrin repeat"/>
    <property type="match status" value="1"/>
</dbReference>
<feature type="compositionally biased region" description="Basic and acidic residues" evidence="5">
    <location>
        <begin position="19"/>
        <end position="29"/>
    </location>
</feature>
<keyword evidence="4" id="KW-0040">ANK repeat</keyword>
<dbReference type="PRINTS" id="PR01415">
    <property type="entry name" value="ANKYRIN"/>
</dbReference>
<feature type="repeat" description="ANK" evidence="4">
    <location>
        <begin position="115"/>
        <end position="147"/>
    </location>
</feature>
<feature type="compositionally biased region" description="Basic and acidic residues" evidence="5">
    <location>
        <begin position="815"/>
        <end position="838"/>
    </location>
</feature>
<reference evidence="7 8" key="1">
    <citation type="submission" date="2022-05" db="EMBL/GenBank/DDBJ databases">
        <authorList>
            <consortium name="Genoscope - CEA"/>
            <person name="William W."/>
        </authorList>
    </citation>
    <scope>NUCLEOTIDE SEQUENCE [LARGE SCALE GENOMIC DNA]</scope>
</reference>
<dbReference type="PANTHER" id="PTHR24179:SF21">
    <property type="entry name" value="MYOSIN BINDING SUBUNIT, ISOFORM O"/>
    <property type="match status" value="1"/>
</dbReference>
<evidence type="ECO:0000313" key="8">
    <source>
        <dbReference type="Proteomes" id="UP001159427"/>
    </source>
</evidence>
<dbReference type="InterPro" id="IPR051226">
    <property type="entry name" value="PP1_Regulatory_Subunit"/>
</dbReference>
<feature type="compositionally biased region" description="Low complexity" evidence="5">
    <location>
        <begin position="658"/>
        <end position="672"/>
    </location>
</feature>
<dbReference type="EMBL" id="CALNXI010000119">
    <property type="protein sequence ID" value="CAH3019560.1"/>
    <property type="molecule type" value="Genomic_DNA"/>
</dbReference>
<gene>
    <name evidence="7" type="ORF">PEVE_00003185</name>
</gene>
<comment type="caution">
    <text evidence="7">The sequence shown here is derived from an EMBL/GenBank/DDBJ whole genome shotgun (WGS) entry which is preliminary data.</text>
</comment>
<evidence type="ECO:0000256" key="4">
    <source>
        <dbReference type="PROSITE-ProRule" id="PRU00023"/>
    </source>
</evidence>
<evidence type="ECO:0000313" key="7">
    <source>
        <dbReference type="EMBL" id="CAH3019560.1"/>
    </source>
</evidence>
<feature type="region of interest" description="Disordered" evidence="5">
    <location>
        <begin position="1"/>
        <end position="36"/>
    </location>
</feature>
<feature type="compositionally biased region" description="Basic and acidic residues" evidence="5">
    <location>
        <begin position="681"/>
        <end position="698"/>
    </location>
</feature>
<dbReference type="Pfam" id="PF15898">
    <property type="entry name" value="PRKG1_interact"/>
    <property type="match status" value="1"/>
</dbReference>
<feature type="compositionally biased region" description="Basic and acidic residues" evidence="5">
    <location>
        <begin position="626"/>
        <end position="657"/>
    </location>
</feature>
<feature type="compositionally biased region" description="Low complexity" evidence="5">
    <location>
        <begin position="562"/>
        <end position="589"/>
    </location>
</feature>
<dbReference type="PANTHER" id="PTHR24179">
    <property type="entry name" value="PROTEIN PHOSPHATASE 1 REGULATORY SUBUNIT 12"/>
    <property type="match status" value="1"/>
</dbReference>
<comment type="similarity">
    <text evidence="3">Belongs to the NRARP family.</text>
</comment>
<keyword evidence="1" id="KW-0217">Developmental protein</keyword>
<evidence type="ECO:0000256" key="3">
    <source>
        <dbReference type="ARBA" id="ARBA00038386"/>
    </source>
</evidence>
<evidence type="ECO:0000256" key="1">
    <source>
        <dbReference type="ARBA" id="ARBA00022473"/>
    </source>
</evidence>
<evidence type="ECO:0000256" key="5">
    <source>
        <dbReference type="SAM" id="MobiDB-lite"/>
    </source>
</evidence>
<feature type="compositionally biased region" description="Low complexity" evidence="5">
    <location>
        <begin position="481"/>
        <end position="494"/>
    </location>
</feature>
<dbReference type="SMART" id="SM00248">
    <property type="entry name" value="ANK"/>
    <property type="match status" value="5"/>
</dbReference>
<organism evidence="7 8">
    <name type="scientific">Porites evermanni</name>
    <dbReference type="NCBI Taxonomy" id="104178"/>
    <lineage>
        <taxon>Eukaryota</taxon>
        <taxon>Metazoa</taxon>
        <taxon>Cnidaria</taxon>
        <taxon>Anthozoa</taxon>
        <taxon>Hexacorallia</taxon>
        <taxon>Scleractinia</taxon>
        <taxon>Fungiina</taxon>
        <taxon>Poritidae</taxon>
        <taxon>Porites</taxon>
    </lineage>
</organism>
<feature type="compositionally biased region" description="Basic and acidic residues" evidence="5">
    <location>
        <begin position="369"/>
        <end position="389"/>
    </location>
</feature>